<dbReference type="Gene3D" id="3.40.630.10">
    <property type="entry name" value="Zn peptidases"/>
    <property type="match status" value="1"/>
</dbReference>
<evidence type="ECO:0000313" key="6">
    <source>
        <dbReference type="EMBL" id="MBB6098805.1"/>
    </source>
</evidence>
<evidence type="ECO:0000256" key="1">
    <source>
        <dbReference type="ARBA" id="ARBA00022723"/>
    </source>
</evidence>
<dbReference type="GO" id="GO:0046872">
    <property type="term" value="F:metal ion binding"/>
    <property type="evidence" value="ECO:0007669"/>
    <property type="project" value="UniProtKB-UniRule"/>
</dbReference>
<sequence length="357" mass="37378">MPLTYLVDIAQTPAPTLEEAERAAYIRRLWEQLGAQPELDEVGNVIARLGPSHGPALVLASHLDTVFPAGTDLTVKEQGGRLVGPGVGDNSASLAVLTALLRDLDPRRLRVPLWLVANVGEEGLGDLRGAKHLLEKHAAEIGAFVAVDGYLGLVVTQPVGVRRYRATFRTAGGHSWGDSGPSALHALGLAITALYSIPLPSHPRTTLNVGTASGGTSVNSIAGQASLLLDLRSLDAGALAQLEGRARSALEGAARQAGAELELERVGDRPAGDLRNAALLRLAKQAAASLDLELRGVASSTDANAAAPHGIPAIALGVYVGGNAHRTDEWVQPSSLNSGLRLLQRFVEQYQRSPLGR</sequence>
<protein>
    <submittedName>
        <fullName evidence="6">Acetylornithine deacetylase/succinyl-diaminopimelate desuccinylase-like protein</fullName>
    </submittedName>
</protein>
<evidence type="ECO:0000256" key="4">
    <source>
        <dbReference type="PIRSR" id="PIRSR001123-2"/>
    </source>
</evidence>
<dbReference type="InterPro" id="IPR002933">
    <property type="entry name" value="Peptidase_M20"/>
</dbReference>
<dbReference type="InterPro" id="IPR050072">
    <property type="entry name" value="Peptidase_M20A"/>
</dbReference>
<dbReference type="Pfam" id="PF07687">
    <property type="entry name" value="M20_dimer"/>
    <property type="match status" value="1"/>
</dbReference>
<feature type="domain" description="Peptidase M20 dimerisation" evidence="5">
    <location>
        <begin position="161"/>
        <end position="255"/>
    </location>
</feature>
<keyword evidence="1 4" id="KW-0479">Metal-binding</keyword>
<dbReference type="InterPro" id="IPR008007">
    <property type="entry name" value="Peptidase_M42"/>
</dbReference>
<dbReference type="SUPFAM" id="SSF53187">
    <property type="entry name" value="Zn-dependent exopeptidases"/>
    <property type="match status" value="1"/>
</dbReference>
<dbReference type="AlphaFoldDB" id="A0A841I4I9"/>
<comment type="caution">
    <text evidence="6">The sequence shown here is derived from an EMBL/GenBank/DDBJ whole genome shotgun (WGS) entry which is preliminary data.</text>
</comment>
<gene>
    <name evidence="6" type="ORF">HNR42_002240</name>
</gene>
<evidence type="ECO:0000256" key="3">
    <source>
        <dbReference type="PIRNR" id="PIRNR001123"/>
    </source>
</evidence>
<dbReference type="RefSeq" id="WP_183987557.1">
    <property type="nucleotide sequence ID" value="NZ_JACHHG010000007.1"/>
</dbReference>
<organism evidence="6 7">
    <name type="scientific">Deinobacterium chartae</name>
    <dbReference type="NCBI Taxonomy" id="521158"/>
    <lineage>
        <taxon>Bacteria</taxon>
        <taxon>Thermotogati</taxon>
        <taxon>Deinococcota</taxon>
        <taxon>Deinococci</taxon>
        <taxon>Deinococcales</taxon>
        <taxon>Deinococcaceae</taxon>
        <taxon>Deinobacterium</taxon>
    </lineage>
</organism>
<evidence type="ECO:0000256" key="2">
    <source>
        <dbReference type="ARBA" id="ARBA00022801"/>
    </source>
</evidence>
<dbReference type="Gene3D" id="3.30.70.360">
    <property type="match status" value="1"/>
</dbReference>
<dbReference type="EMBL" id="JACHHG010000007">
    <property type="protein sequence ID" value="MBB6098805.1"/>
    <property type="molecule type" value="Genomic_DNA"/>
</dbReference>
<proteinExistence type="inferred from homology"/>
<dbReference type="PIRSF" id="PIRSF001123">
    <property type="entry name" value="PepA_GA"/>
    <property type="match status" value="1"/>
</dbReference>
<dbReference type="Pfam" id="PF01546">
    <property type="entry name" value="Peptidase_M20"/>
    <property type="match status" value="1"/>
</dbReference>
<accession>A0A841I4I9</accession>
<dbReference type="InterPro" id="IPR011650">
    <property type="entry name" value="Peptidase_M20_dimer"/>
</dbReference>
<name>A0A841I4I9_9DEIO</name>
<dbReference type="Proteomes" id="UP000569951">
    <property type="component" value="Unassembled WGS sequence"/>
</dbReference>
<dbReference type="InterPro" id="IPR036264">
    <property type="entry name" value="Bact_exopeptidase_dim_dom"/>
</dbReference>
<comment type="similarity">
    <text evidence="3">Belongs to the peptidase M42 family.</text>
</comment>
<dbReference type="PANTHER" id="PTHR43808">
    <property type="entry name" value="ACETYLORNITHINE DEACETYLASE"/>
    <property type="match status" value="1"/>
</dbReference>
<dbReference type="PANTHER" id="PTHR43808:SF17">
    <property type="entry name" value="PEPTIDASE M20"/>
    <property type="match status" value="1"/>
</dbReference>
<feature type="binding site" evidence="4">
    <location>
        <position position="62"/>
    </location>
    <ligand>
        <name>Zn(2+)</name>
        <dbReference type="ChEBI" id="CHEBI:29105"/>
        <label>1</label>
    </ligand>
</feature>
<dbReference type="GO" id="GO:0004177">
    <property type="term" value="F:aminopeptidase activity"/>
    <property type="evidence" value="ECO:0007669"/>
    <property type="project" value="UniProtKB-UniRule"/>
</dbReference>
<keyword evidence="2" id="KW-0378">Hydrolase</keyword>
<evidence type="ECO:0000313" key="7">
    <source>
        <dbReference type="Proteomes" id="UP000569951"/>
    </source>
</evidence>
<keyword evidence="7" id="KW-1185">Reference proteome</keyword>
<evidence type="ECO:0000259" key="5">
    <source>
        <dbReference type="Pfam" id="PF07687"/>
    </source>
</evidence>
<reference evidence="6 7" key="1">
    <citation type="submission" date="2020-08" db="EMBL/GenBank/DDBJ databases">
        <title>Genomic Encyclopedia of Type Strains, Phase IV (KMG-IV): sequencing the most valuable type-strain genomes for metagenomic binning, comparative biology and taxonomic classification.</title>
        <authorList>
            <person name="Goeker M."/>
        </authorList>
    </citation>
    <scope>NUCLEOTIDE SEQUENCE [LARGE SCALE GENOMIC DNA]</scope>
    <source>
        <strain evidence="6 7">DSM 21458</strain>
    </source>
</reference>
<comment type="cofactor">
    <cofactor evidence="4">
        <name>a divalent metal cation</name>
        <dbReference type="ChEBI" id="CHEBI:60240"/>
    </cofactor>
    <text evidence="4">Binds 2 divalent metal cations per subunit.</text>
</comment>
<dbReference type="SUPFAM" id="SSF55031">
    <property type="entry name" value="Bacterial exopeptidase dimerisation domain"/>
    <property type="match status" value="1"/>
</dbReference>